<accession>A0A7S3F6T0</accession>
<dbReference type="AlphaFoldDB" id="A0A7S3F6T0"/>
<dbReference type="InterPro" id="IPR029058">
    <property type="entry name" value="AB_hydrolase_fold"/>
</dbReference>
<name>A0A7S3F6T0_9EUKA</name>
<gene>
    <name evidence="1" type="ORF">HERI1096_LOCUS27024</name>
</gene>
<dbReference type="PANTHER" id="PTHR48098">
    <property type="entry name" value="ENTEROCHELIN ESTERASE-RELATED"/>
    <property type="match status" value="1"/>
</dbReference>
<protein>
    <submittedName>
        <fullName evidence="1">Uncharacterized protein</fullName>
    </submittedName>
</protein>
<dbReference type="PANTHER" id="PTHR48098:SF3">
    <property type="entry name" value="IRON(III) ENTEROBACTIN ESTERASE"/>
    <property type="match status" value="1"/>
</dbReference>
<evidence type="ECO:0000313" key="1">
    <source>
        <dbReference type="EMBL" id="CAE0128240.1"/>
    </source>
</evidence>
<sequence>MKELLPEVEKRFRGIGAGWARATYGGSTGGWESLAVQVFYPDEFNGCWTFCPDPVSFDRYTTVNIYEDENAYFAQGPWKRVPRPAIRDAASNEIWRGKAALSYGSPLGHIVATQEEVNLKELVKGTKARSCDQWDVWQAVFGPRGADGYVRPIWDKRTGVIDRDVAAYWRENYDLKHILARDWAALGPKLRGKMHLAVGMSDTYYLNDAVYSLEDFLSDPSTMPPSEATFDYGQHDGRGYEHCYSGNHGLPNSLGRLTINARVLPQMAARMAATAPAGADLHWHQY</sequence>
<dbReference type="InterPro" id="IPR050583">
    <property type="entry name" value="Mycobacterial_A85_antigen"/>
</dbReference>
<dbReference type="Gene3D" id="3.40.50.1820">
    <property type="entry name" value="alpha/beta hydrolase"/>
    <property type="match status" value="1"/>
</dbReference>
<proteinExistence type="predicted"/>
<dbReference type="SUPFAM" id="SSF53474">
    <property type="entry name" value="alpha/beta-Hydrolases"/>
    <property type="match status" value="1"/>
</dbReference>
<dbReference type="EMBL" id="HBHX01048782">
    <property type="protein sequence ID" value="CAE0128240.1"/>
    <property type="molecule type" value="Transcribed_RNA"/>
</dbReference>
<organism evidence="1">
    <name type="scientific">Haptolina ericina</name>
    <dbReference type="NCBI Taxonomy" id="156174"/>
    <lineage>
        <taxon>Eukaryota</taxon>
        <taxon>Haptista</taxon>
        <taxon>Haptophyta</taxon>
        <taxon>Prymnesiophyceae</taxon>
        <taxon>Prymnesiales</taxon>
        <taxon>Prymnesiaceae</taxon>
        <taxon>Haptolina</taxon>
    </lineage>
</organism>
<reference evidence="1" key="1">
    <citation type="submission" date="2021-01" db="EMBL/GenBank/DDBJ databases">
        <authorList>
            <person name="Corre E."/>
            <person name="Pelletier E."/>
            <person name="Niang G."/>
            <person name="Scheremetjew M."/>
            <person name="Finn R."/>
            <person name="Kale V."/>
            <person name="Holt S."/>
            <person name="Cochrane G."/>
            <person name="Meng A."/>
            <person name="Brown T."/>
            <person name="Cohen L."/>
        </authorList>
    </citation>
    <scope>NUCLEOTIDE SEQUENCE</scope>
    <source>
        <strain evidence="1">CCMP281</strain>
    </source>
</reference>